<reference evidence="1 2" key="1">
    <citation type="submission" date="2011-06" db="EMBL/GenBank/DDBJ databases">
        <title>Genomic sequence of Methylobacter tundripaludum SV96.</title>
        <authorList>
            <consortium name="US DOE Joint Genome Institute"/>
            <person name="Lucas S."/>
            <person name="Han J."/>
            <person name="Lapidus A."/>
            <person name="Cheng J.-F."/>
            <person name="Goodwin L."/>
            <person name="Pitluck S."/>
            <person name="Held B."/>
            <person name="Detter J.C."/>
            <person name="Han C."/>
            <person name="Tapia R."/>
            <person name="Land M."/>
            <person name="Hauser L."/>
            <person name="Kyrpides N."/>
            <person name="Ivanova N."/>
            <person name="Ovchinnikova G."/>
            <person name="Pagani I."/>
            <person name="Klotz M.G."/>
            <person name="Dispirito A.A."/>
            <person name="Murrell J.C."/>
            <person name="Dunfield P."/>
            <person name="Kalyuzhnaya M.G."/>
            <person name="Svenning M."/>
            <person name="Trotsenko Y.A."/>
            <person name="Stein L.Y."/>
            <person name="Woyke T."/>
        </authorList>
    </citation>
    <scope>NUCLEOTIDE SEQUENCE [LARGE SCALE GENOMIC DNA]</scope>
    <source>
        <strain evidence="2">ATCC BAA-1195 / DSM 17260 / SV96</strain>
    </source>
</reference>
<organism evidence="1 2">
    <name type="scientific">Methylobacter tundripaludum (strain ATCC BAA-1195 / DSM 17260 / SV96)</name>
    <dbReference type="NCBI Taxonomy" id="697282"/>
    <lineage>
        <taxon>Bacteria</taxon>
        <taxon>Pseudomonadati</taxon>
        <taxon>Pseudomonadota</taxon>
        <taxon>Gammaproteobacteria</taxon>
        <taxon>Methylococcales</taxon>
        <taxon>Methylococcaceae</taxon>
        <taxon>Methylobacter</taxon>
    </lineage>
</organism>
<accession>G3IRD9</accession>
<sequence>MSGNDCINETGQELSHTGRLLPCPFCGLQEPALDSDSYAHCLTTETFDVFGDKIGCIPSQTPIHSASIRCTRCNGQIKGISIDDARQLWNTRA</sequence>
<name>G3IRD9_METTV</name>
<dbReference type="HOGENOM" id="CLU_2396345_0_0_6"/>
<proteinExistence type="predicted"/>
<dbReference type="STRING" id="697282.Mettu_0951"/>
<keyword evidence="2" id="KW-1185">Reference proteome</keyword>
<dbReference type="Proteomes" id="UP000004664">
    <property type="component" value="Unassembled WGS sequence"/>
</dbReference>
<dbReference type="EMBL" id="JH109152">
    <property type="protein sequence ID" value="EGW22150.1"/>
    <property type="molecule type" value="Genomic_DNA"/>
</dbReference>
<evidence type="ECO:0000313" key="1">
    <source>
        <dbReference type="EMBL" id="EGW22150.1"/>
    </source>
</evidence>
<dbReference type="AlphaFoldDB" id="G3IRD9"/>
<protein>
    <submittedName>
        <fullName evidence="1">Uncharacterized protein</fullName>
    </submittedName>
</protein>
<evidence type="ECO:0000313" key="2">
    <source>
        <dbReference type="Proteomes" id="UP000004664"/>
    </source>
</evidence>
<gene>
    <name evidence="1" type="ORF">Mettu_0951</name>
</gene>